<keyword evidence="4 5" id="KW-0862">Zinc</keyword>
<gene>
    <name evidence="7" type="ORF">BBOV_III003870</name>
</gene>
<dbReference type="Gene3D" id="4.10.1000.10">
    <property type="entry name" value="Zinc finger, CCCH-type"/>
    <property type="match status" value="1"/>
</dbReference>
<keyword evidence="2" id="KW-0677">Repeat</keyword>
<dbReference type="Gene3D" id="3.30.1370.210">
    <property type="match status" value="1"/>
</dbReference>
<evidence type="ECO:0000313" key="8">
    <source>
        <dbReference type="Proteomes" id="UP000002173"/>
    </source>
</evidence>
<dbReference type="AlphaFoldDB" id="A7AN16"/>
<comment type="caution">
    <text evidence="7">The sequence shown here is derived from an EMBL/GenBank/DDBJ whole genome shotgun (WGS) entry which is preliminary data.</text>
</comment>
<dbReference type="Pfam" id="PF00642">
    <property type="entry name" value="zf-CCCH"/>
    <property type="match status" value="1"/>
</dbReference>
<evidence type="ECO:0000256" key="1">
    <source>
        <dbReference type="ARBA" id="ARBA00022723"/>
    </source>
</evidence>
<dbReference type="InterPro" id="IPR036855">
    <property type="entry name" value="Znf_CCCH_sf"/>
</dbReference>
<protein>
    <submittedName>
        <fullName evidence="7">Zinc finger C-x8-C-x5-C-x3-H type domain containing protein</fullName>
    </submittedName>
</protein>
<dbReference type="InterPro" id="IPR045877">
    <property type="entry name" value="ZFP36-like"/>
</dbReference>
<evidence type="ECO:0000256" key="2">
    <source>
        <dbReference type="ARBA" id="ARBA00022737"/>
    </source>
</evidence>
<name>A7AN16_BABBO</name>
<reference evidence="7 8" key="1">
    <citation type="journal article" date="2007" name="PLoS Pathog.">
        <title>Genome sequence of Babesia bovis and comparative analysis of apicomplexan hemoprotozoa.</title>
        <authorList>
            <person name="Brayton K.A."/>
            <person name="Lau A.O.T."/>
            <person name="Herndon D.R."/>
            <person name="Hannick L."/>
            <person name="Kappmeyer L.S."/>
            <person name="Berens S.J."/>
            <person name="Bidwell S.L."/>
            <person name="Brown W.C."/>
            <person name="Crabtree J."/>
            <person name="Fadrosh D."/>
            <person name="Feldblum T."/>
            <person name="Forberger H.A."/>
            <person name="Haas B.J."/>
            <person name="Howell J.M."/>
            <person name="Khouri H."/>
            <person name="Koo H."/>
            <person name="Mann D.J."/>
            <person name="Norimine J."/>
            <person name="Paulsen I.T."/>
            <person name="Radune D."/>
            <person name="Ren Q."/>
            <person name="Smith R.K. Jr."/>
            <person name="Suarez C.E."/>
            <person name="White O."/>
            <person name="Wortman J.R."/>
            <person name="Knowles D.P. Jr."/>
            <person name="McElwain T.F."/>
            <person name="Nene V.M."/>
        </authorList>
    </citation>
    <scope>NUCLEOTIDE SEQUENCE [LARGE SCALE GENOMIC DNA]</scope>
    <source>
        <strain evidence="7">T2Bo</strain>
    </source>
</reference>
<feature type="zinc finger region" description="C3H1-type" evidence="5">
    <location>
        <begin position="88"/>
        <end position="115"/>
    </location>
</feature>
<reference evidence="8" key="3">
    <citation type="journal article" date="2021" name="Int. J. Parasitol.">
        <title>Comparative analysis of gene expression between Babesia bovis blood stages and kinetes allowed by improved genome annotation.</title>
        <authorList>
            <person name="Ueti M.W."/>
            <person name="Johnson W.C."/>
            <person name="Kappmeyer L.S."/>
            <person name="Herndon D.R."/>
            <person name="Mousel M.R."/>
            <person name="Reif K.E."/>
            <person name="Taus N.S."/>
            <person name="Ifeonu O.O."/>
            <person name="Silva J.C."/>
            <person name="Suarez C.E."/>
            <person name="Brayton K.A."/>
        </authorList>
    </citation>
    <scope>NUCLEOTIDE SEQUENCE [LARGE SCALE GENOMIC DNA]</scope>
</reference>
<feature type="domain" description="C3H1-type" evidence="6">
    <location>
        <begin position="52"/>
        <end position="80"/>
    </location>
</feature>
<reference evidence="8" key="2">
    <citation type="journal article" date="2020" name="Data Brief">
        <title>Transcriptome dataset of Babesia bovis life stages within vertebrate and invertebrate hosts.</title>
        <authorList>
            <person name="Ueti M.W."/>
            <person name="Johnson W.C."/>
            <person name="Kappmeyer L.S."/>
            <person name="Herndon D.R."/>
            <person name="Mousel M.R."/>
            <person name="Reif K.E."/>
            <person name="Taus N.S."/>
            <person name="Ifeonu O.O."/>
            <person name="Silva J.C."/>
            <person name="Suarez C.E."/>
            <person name="Brayton K.A."/>
        </authorList>
    </citation>
    <scope>NUCLEOTIDE SEQUENCE [LARGE SCALE GENOMIC DNA]</scope>
</reference>
<dbReference type="GO" id="GO:0003729">
    <property type="term" value="F:mRNA binding"/>
    <property type="evidence" value="ECO:0007669"/>
    <property type="project" value="InterPro"/>
</dbReference>
<dbReference type="PROSITE" id="PS50103">
    <property type="entry name" value="ZF_C3H1"/>
    <property type="match status" value="3"/>
</dbReference>
<dbReference type="SMART" id="SM00356">
    <property type="entry name" value="ZnF_C3H1"/>
    <property type="match status" value="3"/>
</dbReference>
<feature type="domain" description="C3H1-type" evidence="6">
    <location>
        <begin position="14"/>
        <end position="44"/>
    </location>
</feature>
<keyword evidence="3 5" id="KW-0863">Zinc-finger</keyword>
<dbReference type="EMBL" id="AAXT01000001">
    <property type="protein sequence ID" value="EDO07950.1"/>
    <property type="molecule type" value="Genomic_DNA"/>
</dbReference>
<dbReference type="GO" id="GO:0008270">
    <property type="term" value="F:zinc ion binding"/>
    <property type="evidence" value="ECO:0007669"/>
    <property type="project" value="UniProtKB-KW"/>
</dbReference>
<keyword evidence="8" id="KW-1185">Reference proteome</keyword>
<dbReference type="GeneID" id="5479767"/>
<dbReference type="eggNOG" id="ENOG502SGJ6">
    <property type="taxonomic scope" value="Eukaryota"/>
</dbReference>
<sequence>MSGTDVRSISLEQFHKTKLCPHMSKSVGCIRSKRAECPYAHSPLELKEPPNLLKTAMCKSHLKGICKKDASECPYAHSYAELRHTDGFYKTYLCKYWQNGYCKAGNMCRYAHGTEELRNKDELASMEHTNEGVVTSMGSTEKGEVRHRETTTPTVPMGYCFDRGSVYVYPCYSNVNPYCTTPSALETNTWINNRTKEQEEAYCLMHFYLQKYIECCSKQQRYENDYNPHTYANENNFND</sequence>
<feature type="zinc finger region" description="C3H1-type" evidence="5">
    <location>
        <begin position="52"/>
        <end position="80"/>
    </location>
</feature>
<dbReference type="STRING" id="5865.A7AN16"/>
<dbReference type="PANTHER" id="PTHR12547:SF18">
    <property type="entry name" value="PROTEIN TIS11"/>
    <property type="match status" value="1"/>
</dbReference>
<dbReference type="InParanoid" id="A7AN16"/>
<proteinExistence type="predicted"/>
<evidence type="ECO:0000256" key="3">
    <source>
        <dbReference type="ARBA" id="ARBA00022771"/>
    </source>
</evidence>
<dbReference type="RefSeq" id="XP_001611518.1">
    <property type="nucleotide sequence ID" value="XM_001611468.1"/>
</dbReference>
<evidence type="ECO:0000256" key="5">
    <source>
        <dbReference type="PROSITE-ProRule" id="PRU00723"/>
    </source>
</evidence>
<dbReference type="KEGG" id="bbo:BBOV_III003870"/>
<dbReference type="Proteomes" id="UP000002173">
    <property type="component" value="Unassembled WGS sequence"/>
</dbReference>
<dbReference type="InterPro" id="IPR000571">
    <property type="entry name" value="Znf_CCCH"/>
</dbReference>
<dbReference type="SUPFAM" id="SSF90229">
    <property type="entry name" value="CCCH zinc finger"/>
    <property type="match status" value="1"/>
</dbReference>
<accession>A7AN16</accession>
<evidence type="ECO:0000313" key="7">
    <source>
        <dbReference type="EMBL" id="EDO07950.1"/>
    </source>
</evidence>
<feature type="domain" description="C3H1-type" evidence="6">
    <location>
        <begin position="88"/>
        <end position="115"/>
    </location>
</feature>
<evidence type="ECO:0000259" key="6">
    <source>
        <dbReference type="PROSITE" id="PS50103"/>
    </source>
</evidence>
<keyword evidence="1 5" id="KW-0479">Metal-binding</keyword>
<dbReference type="VEuPathDB" id="PiroplasmaDB:BBOV_III003870"/>
<evidence type="ECO:0000256" key="4">
    <source>
        <dbReference type="ARBA" id="ARBA00022833"/>
    </source>
</evidence>
<dbReference type="PANTHER" id="PTHR12547">
    <property type="entry name" value="CCCH ZINC FINGER/TIS11-RELATED"/>
    <property type="match status" value="1"/>
</dbReference>
<dbReference type="OMA" id="LQKYIEC"/>
<organism evidence="7 8">
    <name type="scientific">Babesia bovis</name>
    <dbReference type="NCBI Taxonomy" id="5865"/>
    <lineage>
        <taxon>Eukaryota</taxon>
        <taxon>Sar</taxon>
        <taxon>Alveolata</taxon>
        <taxon>Apicomplexa</taxon>
        <taxon>Aconoidasida</taxon>
        <taxon>Piroplasmida</taxon>
        <taxon>Babesiidae</taxon>
        <taxon>Babesia</taxon>
    </lineage>
</organism>
<feature type="zinc finger region" description="C3H1-type" evidence="5">
    <location>
        <begin position="14"/>
        <end position="44"/>
    </location>
</feature>